<evidence type="ECO:0000256" key="2">
    <source>
        <dbReference type="ARBA" id="ARBA00022692"/>
    </source>
</evidence>
<dbReference type="SUPFAM" id="SSF56436">
    <property type="entry name" value="C-type lectin-like"/>
    <property type="match status" value="1"/>
</dbReference>
<keyword evidence="6" id="KW-0472">Membrane</keyword>
<dbReference type="PANTHER" id="PTHR22800:SF252">
    <property type="entry name" value="NATURAL KILLER CELLS ANTIGEN CD94"/>
    <property type="match status" value="1"/>
</dbReference>
<evidence type="ECO:0000256" key="8">
    <source>
        <dbReference type="ARBA" id="ARBA00041193"/>
    </source>
</evidence>
<evidence type="ECO:0000256" key="3">
    <source>
        <dbReference type="ARBA" id="ARBA00022734"/>
    </source>
</evidence>
<organism evidence="11 12">
    <name type="scientific">Amazona aestiva</name>
    <name type="common">Blue-fronted Amazon parrot</name>
    <dbReference type="NCBI Taxonomy" id="12930"/>
    <lineage>
        <taxon>Eukaryota</taxon>
        <taxon>Metazoa</taxon>
        <taxon>Chordata</taxon>
        <taxon>Craniata</taxon>
        <taxon>Vertebrata</taxon>
        <taxon>Euteleostomi</taxon>
        <taxon>Archelosauria</taxon>
        <taxon>Archosauria</taxon>
        <taxon>Dinosauria</taxon>
        <taxon>Saurischia</taxon>
        <taxon>Theropoda</taxon>
        <taxon>Coelurosauria</taxon>
        <taxon>Aves</taxon>
        <taxon>Neognathae</taxon>
        <taxon>Neoaves</taxon>
        <taxon>Telluraves</taxon>
        <taxon>Australaves</taxon>
        <taxon>Psittaciformes</taxon>
        <taxon>Psittacidae</taxon>
        <taxon>Amazona</taxon>
    </lineage>
</organism>
<dbReference type="GO" id="GO:0045954">
    <property type="term" value="P:positive regulation of natural killer cell mediated cytotoxicity"/>
    <property type="evidence" value="ECO:0007669"/>
    <property type="project" value="TreeGrafter"/>
</dbReference>
<dbReference type="PROSITE" id="PS50041">
    <property type="entry name" value="C_TYPE_LECTIN_2"/>
    <property type="match status" value="1"/>
</dbReference>
<evidence type="ECO:0000256" key="7">
    <source>
        <dbReference type="ARBA" id="ARBA00023180"/>
    </source>
</evidence>
<dbReference type="EMBL" id="LMAW01000459">
    <property type="protein sequence ID" value="KQL50269.1"/>
    <property type="molecule type" value="Genomic_DNA"/>
</dbReference>
<reference evidence="11 12" key="1">
    <citation type="submission" date="2015-10" db="EMBL/GenBank/DDBJ databases">
        <authorList>
            <person name="Gilbert D.G."/>
        </authorList>
    </citation>
    <scope>NUCLEOTIDE SEQUENCE [LARGE SCALE GENOMIC DNA]</scope>
    <source>
        <strain evidence="11">FVVF132</strain>
    </source>
</reference>
<dbReference type="GO" id="GO:0016020">
    <property type="term" value="C:membrane"/>
    <property type="evidence" value="ECO:0007669"/>
    <property type="project" value="UniProtKB-SubCell"/>
</dbReference>
<evidence type="ECO:0000256" key="1">
    <source>
        <dbReference type="ARBA" id="ARBA00004606"/>
    </source>
</evidence>
<dbReference type="Proteomes" id="UP000051836">
    <property type="component" value="Unassembled WGS sequence"/>
</dbReference>
<name>A0A0Q3WR38_AMAAE</name>
<evidence type="ECO:0000313" key="11">
    <source>
        <dbReference type="EMBL" id="KQL50269.1"/>
    </source>
</evidence>
<dbReference type="OrthoDB" id="6133475at2759"/>
<evidence type="ECO:0000313" key="12">
    <source>
        <dbReference type="Proteomes" id="UP000051836"/>
    </source>
</evidence>
<keyword evidence="7" id="KW-0325">Glycoprotein</keyword>
<dbReference type="PANTHER" id="PTHR22800">
    <property type="entry name" value="C-TYPE LECTIN PROTEINS"/>
    <property type="match status" value="1"/>
</dbReference>
<protein>
    <recommendedName>
        <fullName evidence="8">Natural killer cells antigen CD94</fullName>
    </recommendedName>
    <alternativeName>
        <fullName evidence="9">Killer cell lectin-like receptor subfamily D member 1</fullName>
    </alternativeName>
</protein>
<dbReference type="CDD" id="cd03593">
    <property type="entry name" value="CLECT_NK_receptors_like"/>
    <property type="match status" value="1"/>
</dbReference>
<dbReference type="Gene3D" id="3.10.100.10">
    <property type="entry name" value="Mannose-Binding Protein A, subunit A"/>
    <property type="match status" value="1"/>
</dbReference>
<keyword evidence="4" id="KW-0735">Signal-anchor</keyword>
<gene>
    <name evidence="11" type="ORF">AAES_27545</name>
</gene>
<evidence type="ECO:0000256" key="6">
    <source>
        <dbReference type="ARBA" id="ARBA00023136"/>
    </source>
</evidence>
<proteinExistence type="predicted"/>
<comment type="caution">
    <text evidence="11">The sequence shown here is derived from an EMBL/GenBank/DDBJ whole genome shotgun (WGS) entry which is preliminary data.</text>
</comment>
<dbReference type="InterPro" id="IPR050919">
    <property type="entry name" value="NKG2/CD94_NK_receptors"/>
</dbReference>
<evidence type="ECO:0000259" key="10">
    <source>
        <dbReference type="PROSITE" id="PS50041"/>
    </source>
</evidence>
<dbReference type="AlphaFoldDB" id="A0A0Q3WR38"/>
<evidence type="ECO:0000256" key="5">
    <source>
        <dbReference type="ARBA" id="ARBA00022989"/>
    </source>
</evidence>
<dbReference type="STRING" id="12930.A0A0Q3WR38"/>
<evidence type="ECO:0000256" key="9">
    <source>
        <dbReference type="ARBA" id="ARBA00041489"/>
    </source>
</evidence>
<comment type="subcellular location">
    <subcellularLocation>
        <location evidence="1">Membrane</location>
        <topology evidence="1">Single-pass type II membrane protein</topology>
    </subcellularLocation>
</comment>
<feature type="domain" description="C-type lectin" evidence="10">
    <location>
        <begin position="94"/>
        <end position="163"/>
    </location>
</feature>
<sequence>MVPNCWKEHSFDLQENSDPDLDFVASCTSKFQVKQSKKPQHLKAHDRNKKEHIYLNVKHSPSSKKQMMRRQRTEENITNKGYPCPRCPEQWVAYRGSCYSFSKQKKDWYSSRQSCGAQGAHLLVISGTSEMDFFQMMHTEPYWIGLQNSTGYDWVWEDGSKLNGKKSPFIKAFFRKFDTLDKIRYCGEG</sequence>
<keyword evidence="2" id="KW-0812">Transmembrane</keyword>
<dbReference type="Pfam" id="PF00059">
    <property type="entry name" value="Lectin_C"/>
    <property type="match status" value="1"/>
</dbReference>
<dbReference type="GO" id="GO:0002223">
    <property type="term" value="P:stimulatory C-type lectin receptor signaling pathway"/>
    <property type="evidence" value="ECO:0007669"/>
    <property type="project" value="TreeGrafter"/>
</dbReference>
<keyword evidence="11" id="KW-0675">Receptor</keyword>
<evidence type="ECO:0000256" key="4">
    <source>
        <dbReference type="ARBA" id="ARBA00022968"/>
    </source>
</evidence>
<dbReference type="GO" id="GO:0030246">
    <property type="term" value="F:carbohydrate binding"/>
    <property type="evidence" value="ECO:0007669"/>
    <property type="project" value="UniProtKB-KW"/>
</dbReference>
<dbReference type="SMART" id="SM00034">
    <property type="entry name" value="CLECT"/>
    <property type="match status" value="1"/>
</dbReference>
<keyword evidence="3 11" id="KW-0430">Lectin</keyword>
<keyword evidence="5" id="KW-1133">Transmembrane helix</keyword>
<dbReference type="InterPro" id="IPR033992">
    <property type="entry name" value="NKR-like_CTLD"/>
</dbReference>
<dbReference type="InterPro" id="IPR001304">
    <property type="entry name" value="C-type_lectin-like"/>
</dbReference>
<dbReference type="InterPro" id="IPR016186">
    <property type="entry name" value="C-type_lectin-like/link_sf"/>
</dbReference>
<accession>A0A0Q3WR38</accession>
<keyword evidence="12" id="KW-1185">Reference proteome</keyword>
<dbReference type="InterPro" id="IPR016187">
    <property type="entry name" value="CTDL_fold"/>
</dbReference>